<evidence type="ECO:0000313" key="6">
    <source>
        <dbReference type="EMBL" id="WCE45966.1"/>
    </source>
</evidence>
<name>A0AB38XP98_9ACTO</name>
<protein>
    <submittedName>
        <fullName evidence="6">LacI family DNA-binding transcriptional regulator</fullName>
    </submittedName>
</protein>
<dbReference type="KEGG" id="wne:PIG85_10035"/>
<keyword evidence="2" id="KW-0805">Transcription regulation</keyword>
<dbReference type="Pfam" id="PF13377">
    <property type="entry name" value="Peripla_BP_3"/>
    <property type="match status" value="1"/>
</dbReference>
<dbReference type="Gene3D" id="1.10.260.40">
    <property type="entry name" value="lambda repressor-like DNA-binding domains"/>
    <property type="match status" value="1"/>
</dbReference>
<dbReference type="PANTHER" id="PTHR30146:SF148">
    <property type="entry name" value="HTH-TYPE TRANSCRIPTIONAL REPRESSOR PURR-RELATED"/>
    <property type="match status" value="1"/>
</dbReference>
<dbReference type="InterPro" id="IPR028082">
    <property type="entry name" value="Peripla_BP_I"/>
</dbReference>
<accession>A0AB38XP98</accession>
<dbReference type="Proteomes" id="UP001211044">
    <property type="component" value="Chromosome"/>
</dbReference>
<keyword evidence="1" id="KW-0678">Repressor</keyword>
<dbReference type="EMBL" id="CP116394">
    <property type="protein sequence ID" value="WCE45966.1"/>
    <property type="molecule type" value="Genomic_DNA"/>
</dbReference>
<organism evidence="6 7">
    <name type="scientific">Winkia neuii subsp. anitrata</name>
    <dbReference type="NCBI Taxonomy" id="29318"/>
    <lineage>
        <taxon>Bacteria</taxon>
        <taxon>Bacillati</taxon>
        <taxon>Actinomycetota</taxon>
        <taxon>Actinomycetes</taxon>
        <taxon>Actinomycetales</taxon>
        <taxon>Actinomycetaceae</taxon>
        <taxon>Winkia</taxon>
    </lineage>
</organism>
<dbReference type="InterPro" id="IPR000843">
    <property type="entry name" value="HTH_LacI"/>
</dbReference>
<dbReference type="InterPro" id="IPR010982">
    <property type="entry name" value="Lambda_DNA-bd_dom_sf"/>
</dbReference>
<dbReference type="Gene3D" id="3.40.50.2300">
    <property type="match status" value="2"/>
</dbReference>
<dbReference type="SMART" id="SM00354">
    <property type="entry name" value="HTH_LACI"/>
    <property type="match status" value="1"/>
</dbReference>
<dbReference type="PROSITE" id="PS50932">
    <property type="entry name" value="HTH_LACI_2"/>
    <property type="match status" value="1"/>
</dbReference>
<gene>
    <name evidence="6" type="ORF">PIG85_10035</name>
</gene>
<dbReference type="AlphaFoldDB" id="A0AB38XP98"/>
<reference evidence="6" key="1">
    <citation type="submission" date="2023-01" db="EMBL/GenBank/DDBJ databases">
        <title>Comparative Genomic Analysis of the Clinically-Derived Winkia Strain NY0527 Provides Evidence into the Taxonomic Reassignment of Winkia neuii and Characterizes Their Virulence Traits.</title>
        <authorList>
            <person name="Cai X."/>
            <person name="Peng Y."/>
            <person name="Li M."/>
            <person name="Qiu Y."/>
            <person name="Wang Y."/>
            <person name="Xu L."/>
            <person name="Hou Q."/>
        </authorList>
    </citation>
    <scope>NUCLEOTIDE SEQUENCE</scope>
    <source>
        <strain evidence="6">NY0527</strain>
    </source>
</reference>
<keyword evidence="3 6" id="KW-0238">DNA-binding</keyword>
<evidence type="ECO:0000256" key="1">
    <source>
        <dbReference type="ARBA" id="ARBA00022491"/>
    </source>
</evidence>
<evidence type="ECO:0000313" key="7">
    <source>
        <dbReference type="Proteomes" id="UP001211044"/>
    </source>
</evidence>
<evidence type="ECO:0000256" key="2">
    <source>
        <dbReference type="ARBA" id="ARBA00023015"/>
    </source>
</evidence>
<dbReference type="GO" id="GO:0003700">
    <property type="term" value="F:DNA-binding transcription factor activity"/>
    <property type="evidence" value="ECO:0007669"/>
    <property type="project" value="TreeGrafter"/>
</dbReference>
<dbReference type="SUPFAM" id="SSF53822">
    <property type="entry name" value="Periplasmic binding protein-like I"/>
    <property type="match status" value="1"/>
</dbReference>
<dbReference type="PANTHER" id="PTHR30146">
    <property type="entry name" value="LACI-RELATED TRANSCRIPTIONAL REPRESSOR"/>
    <property type="match status" value="1"/>
</dbReference>
<proteinExistence type="predicted"/>
<keyword evidence="4" id="KW-0804">Transcription</keyword>
<feature type="domain" description="HTH lacI-type" evidence="5">
    <location>
        <begin position="2"/>
        <end position="56"/>
    </location>
</feature>
<dbReference type="InterPro" id="IPR046335">
    <property type="entry name" value="LacI/GalR-like_sensor"/>
</dbReference>
<dbReference type="RefSeq" id="WP_004808023.1">
    <property type="nucleotide sequence ID" value="NZ_CP116394.1"/>
</dbReference>
<evidence type="ECO:0000256" key="3">
    <source>
        <dbReference type="ARBA" id="ARBA00023125"/>
    </source>
</evidence>
<evidence type="ECO:0000259" key="5">
    <source>
        <dbReference type="PROSITE" id="PS50932"/>
    </source>
</evidence>
<dbReference type="Pfam" id="PF00356">
    <property type="entry name" value="LacI"/>
    <property type="match status" value="1"/>
</dbReference>
<dbReference type="SUPFAM" id="SSF47413">
    <property type="entry name" value="lambda repressor-like DNA-binding domains"/>
    <property type="match status" value="1"/>
</dbReference>
<dbReference type="GO" id="GO:0000976">
    <property type="term" value="F:transcription cis-regulatory region binding"/>
    <property type="evidence" value="ECO:0007669"/>
    <property type="project" value="TreeGrafter"/>
</dbReference>
<dbReference type="CDD" id="cd01392">
    <property type="entry name" value="HTH_LacI"/>
    <property type="match status" value="1"/>
</dbReference>
<sequence length="337" mass="35789">MVTRQDVARAAGVSPSTVSYVLSGRRPTSAATRERVLATIEALGYVPNATASALASRSVRTIGLHTIPAVYGVDSIATEYMAGMHSEVQKVGASLVLPFLTGSDSEAFRRFLRSRVVDTMILMDVSTDDWREQVMLEEHFPGVMLGLTGRRGGLPYVESDFAAVGRMAVAKGAKYGHRNALLLTRDVATDGSVPRTGRTIATSAIAACRASGISVREMCVPTHPSYALDVADCLCQPDAPTLLLAENGELAAVAVTVLKDRGLALGVDYSVIALGGEARFHPYIPPMFTEVSGPRKEMGAHTIRLALAPHKAVRSKMYPPLLIDRGTLTKAKSGPGA</sequence>
<evidence type="ECO:0000256" key="4">
    <source>
        <dbReference type="ARBA" id="ARBA00023163"/>
    </source>
</evidence>